<accession>A0ACB8AD25</accession>
<gene>
    <name evidence="1" type="ORF">BJ138DRAFT_1063517</name>
</gene>
<dbReference type="EMBL" id="MU267685">
    <property type="protein sequence ID" value="KAH7911225.1"/>
    <property type="molecule type" value="Genomic_DNA"/>
</dbReference>
<proteinExistence type="predicted"/>
<reference evidence="1" key="1">
    <citation type="journal article" date="2021" name="New Phytol.">
        <title>Evolutionary innovations through gain and loss of genes in the ectomycorrhizal Boletales.</title>
        <authorList>
            <person name="Wu G."/>
            <person name="Miyauchi S."/>
            <person name="Morin E."/>
            <person name="Kuo A."/>
            <person name="Drula E."/>
            <person name="Varga T."/>
            <person name="Kohler A."/>
            <person name="Feng B."/>
            <person name="Cao Y."/>
            <person name="Lipzen A."/>
            <person name="Daum C."/>
            <person name="Hundley H."/>
            <person name="Pangilinan J."/>
            <person name="Johnson J."/>
            <person name="Barry K."/>
            <person name="LaButti K."/>
            <person name="Ng V."/>
            <person name="Ahrendt S."/>
            <person name="Min B."/>
            <person name="Choi I.G."/>
            <person name="Park H."/>
            <person name="Plett J.M."/>
            <person name="Magnuson J."/>
            <person name="Spatafora J.W."/>
            <person name="Nagy L.G."/>
            <person name="Henrissat B."/>
            <person name="Grigoriev I.V."/>
            <person name="Yang Z.L."/>
            <person name="Xu J."/>
            <person name="Martin F.M."/>
        </authorList>
    </citation>
    <scope>NUCLEOTIDE SEQUENCE</scope>
    <source>
        <strain evidence="1">ATCC 28755</strain>
    </source>
</reference>
<evidence type="ECO:0000313" key="1">
    <source>
        <dbReference type="EMBL" id="KAH7911225.1"/>
    </source>
</evidence>
<keyword evidence="1" id="KW-0808">Transferase</keyword>
<organism evidence="1 2">
    <name type="scientific">Hygrophoropsis aurantiaca</name>
    <dbReference type="NCBI Taxonomy" id="72124"/>
    <lineage>
        <taxon>Eukaryota</taxon>
        <taxon>Fungi</taxon>
        <taxon>Dikarya</taxon>
        <taxon>Basidiomycota</taxon>
        <taxon>Agaricomycotina</taxon>
        <taxon>Agaricomycetes</taxon>
        <taxon>Agaricomycetidae</taxon>
        <taxon>Boletales</taxon>
        <taxon>Coniophorineae</taxon>
        <taxon>Hygrophoropsidaceae</taxon>
        <taxon>Hygrophoropsis</taxon>
    </lineage>
</organism>
<comment type="caution">
    <text evidence="1">The sequence shown here is derived from an EMBL/GenBank/DDBJ whole genome shotgun (WGS) entry which is preliminary data.</text>
</comment>
<protein>
    <submittedName>
        <fullName evidence="1">Pyridoxal phosphate-dependent transferase</fullName>
    </submittedName>
</protein>
<sequence length="403" mass="44164">MPSALDIRLAQLAEEVKVDILSKTQDAENASQVEEISRAFMSDTITVPTPEMNAYAMRASLGDDVYFEPSTVALEAHIAQLTGKEAGLFLPSGTMSNQIALRTHLEQPPYSVVCDARSHIYRMEGGGAAFHSGANSIPIIPENDHHLTLEDIEPRIVSGTDVHVAPTRIIALENTLNGTIIPQDEIEIISKYAHDHDIIMHLDGARIWHVAAETGLSMKTLCNPFDSVSLCLSKGLGAPIGTCLVGSKKFITKARWFRKMFGGGMRQTGFLSGAAAYALTHNFPLLPRVHSLAKRMQQGLEELGVGILSPAETCMLFYDPAPIGVEYWEIVERASQLPNPIKINGSRLVLHIQSSPQAVEDFLELIRTLKEEKAAAGWTIADMRPQKKSAFRDVYVKAVRPST</sequence>
<dbReference type="Proteomes" id="UP000790377">
    <property type="component" value="Unassembled WGS sequence"/>
</dbReference>
<evidence type="ECO:0000313" key="2">
    <source>
        <dbReference type="Proteomes" id="UP000790377"/>
    </source>
</evidence>
<name>A0ACB8AD25_9AGAM</name>
<keyword evidence="2" id="KW-1185">Reference proteome</keyword>